<evidence type="ECO:0000256" key="5">
    <source>
        <dbReference type="ARBA" id="ARBA00023136"/>
    </source>
</evidence>
<dbReference type="InterPro" id="IPR018383">
    <property type="entry name" value="UPF0324_pro"/>
</dbReference>
<dbReference type="PANTHER" id="PTHR30106">
    <property type="entry name" value="INNER MEMBRANE PROTEIN YEIH-RELATED"/>
    <property type="match status" value="1"/>
</dbReference>
<keyword evidence="5 7" id="KW-0472">Membrane</keyword>
<reference evidence="8 9" key="1">
    <citation type="journal article" date="2015" name="Genome Biol. Evol.">
        <title>Comparative Genomics of a Bacterivorous Green Alga Reveals Evolutionary Causalities and Consequences of Phago-Mixotrophic Mode of Nutrition.</title>
        <authorList>
            <person name="Burns J.A."/>
            <person name="Paasch A."/>
            <person name="Narechania A."/>
            <person name="Kim E."/>
        </authorList>
    </citation>
    <scope>NUCLEOTIDE SEQUENCE [LARGE SCALE GENOMIC DNA]</scope>
    <source>
        <strain evidence="8 9">PLY_AMNH</strain>
    </source>
</reference>
<evidence type="ECO:0000256" key="1">
    <source>
        <dbReference type="ARBA" id="ARBA00004651"/>
    </source>
</evidence>
<sequence length="599" mass="64763">MSDLATGLAVPEGETAVSPADISANSSEAVLKSSVDNLCGTETEDEGSSSGNLTEDCPNKTRENNTRKLTGDERSTHVNPLLNKALVGDAKQEPISEGPQDGGPAEAAEACLLPEDEIAEGLSEQGVRPKERRETSLTELYAQAESFRKASFSPGEVIPEPLQKQPSGRYARQQTVKRDTTMSELYDQAESFRLKSCDPVGPEAQKQLQDQKKAAKQAKSFRVSALYADYSTPTAQVVDEDWWAVIIGVVFFVGAILVHMGDENFEFPSVKVWKTGKSGSTFSDNFFGGSSLVIMTSAVTLTMAFSFLRDKAIIAVAKAFALPFICISFIVFLSFVVGFEESLHDSGFKYPFWAVVFGMAIGNFLHFLAERKVGRLAIWAKMLQVGLSPVVRQTELFIKIGLVLLSVDLTHLLELFWRSLSMSFIVPPIVFLLAYYIGTATNSASKPVLIMLAAGISSTGVTACTLVSCVCGAGAEDRTIATVVIVLTSCIHMFIMPALANEGDLENDYLSGAWLGCVDVTANSVAGSSLISREAKEGSNEWWFCFGYVTIGLSTNVQKLLQYIDGTGILLLCFVAQSIDTLLSFAFAHVFYAAVPLGD</sequence>
<feature type="region of interest" description="Disordered" evidence="6">
    <location>
        <begin position="1"/>
        <end position="109"/>
    </location>
</feature>
<evidence type="ECO:0000256" key="2">
    <source>
        <dbReference type="ARBA" id="ARBA00022475"/>
    </source>
</evidence>
<evidence type="ECO:0000256" key="6">
    <source>
        <dbReference type="SAM" id="MobiDB-lite"/>
    </source>
</evidence>
<feature type="transmembrane region" description="Helical" evidence="7">
    <location>
        <begin position="569"/>
        <end position="595"/>
    </location>
</feature>
<evidence type="ECO:0000313" key="9">
    <source>
        <dbReference type="Proteomes" id="UP001190700"/>
    </source>
</evidence>
<feature type="transmembrane region" description="Helical" evidence="7">
    <location>
        <begin position="286"/>
        <end position="308"/>
    </location>
</feature>
<dbReference type="AlphaFoldDB" id="A0AAE0LF94"/>
<feature type="transmembrane region" description="Helical" evidence="7">
    <location>
        <begin position="449"/>
        <end position="475"/>
    </location>
</feature>
<gene>
    <name evidence="8" type="ORF">CYMTET_9291</name>
</gene>
<evidence type="ECO:0000256" key="4">
    <source>
        <dbReference type="ARBA" id="ARBA00022989"/>
    </source>
</evidence>
<dbReference type="GO" id="GO:0005886">
    <property type="term" value="C:plasma membrane"/>
    <property type="evidence" value="ECO:0007669"/>
    <property type="project" value="UniProtKB-SubCell"/>
</dbReference>
<dbReference type="PANTHER" id="PTHR30106:SF1">
    <property type="entry name" value="UPF0324 MEMBRANE PROTEIN FN0533"/>
    <property type="match status" value="1"/>
</dbReference>
<feature type="compositionally biased region" description="Basic and acidic residues" evidence="6">
    <location>
        <begin position="57"/>
        <end position="76"/>
    </location>
</feature>
<organism evidence="8 9">
    <name type="scientific">Cymbomonas tetramitiformis</name>
    <dbReference type="NCBI Taxonomy" id="36881"/>
    <lineage>
        <taxon>Eukaryota</taxon>
        <taxon>Viridiplantae</taxon>
        <taxon>Chlorophyta</taxon>
        <taxon>Pyramimonadophyceae</taxon>
        <taxon>Pyramimonadales</taxon>
        <taxon>Pyramimonadaceae</taxon>
        <taxon>Cymbomonas</taxon>
    </lineage>
</organism>
<keyword evidence="2" id="KW-1003">Cell membrane</keyword>
<accession>A0AAE0LF94</accession>
<keyword evidence="3 7" id="KW-0812">Transmembrane</keyword>
<keyword evidence="9" id="KW-1185">Reference proteome</keyword>
<comment type="caution">
    <text evidence="8">The sequence shown here is derived from an EMBL/GenBank/DDBJ whole genome shotgun (WGS) entry which is preliminary data.</text>
</comment>
<name>A0AAE0LF94_9CHLO</name>
<evidence type="ECO:0000313" key="8">
    <source>
        <dbReference type="EMBL" id="KAK3282992.1"/>
    </source>
</evidence>
<proteinExistence type="predicted"/>
<feature type="transmembrane region" description="Helical" evidence="7">
    <location>
        <begin position="481"/>
        <end position="500"/>
    </location>
</feature>
<feature type="transmembrane region" description="Helical" evidence="7">
    <location>
        <begin position="415"/>
        <end position="437"/>
    </location>
</feature>
<keyword evidence="4 7" id="KW-1133">Transmembrane helix</keyword>
<feature type="region of interest" description="Disordered" evidence="6">
    <location>
        <begin position="152"/>
        <end position="177"/>
    </location>
</feature>
<dbReference type="EMBL" id="LGRX02003080">
    <property type="protein sequence ID" value="KAK3282992.1"/>
    <property type="molecule type" value="Genomic_DNA"/>
</dbReference>
<dbReference type="Proteomes" id="UP001190700">
    <property type="component" value="Unassembled WGS sequence"/>
</dbReference>
<evidence type="ECO:0000256" key="7">
    <source>
        <dbReference type="SAM" id="Phobius"/>
    </source>
</evidence>
<evidence type="ECO:0000256" key="3">
    <source>
        <dbReference type="ARBA" id="ARBA00022692"/>
    </source>
</evidence>
<comment type="subcellular location">
    <subcellularLocation>
        <location evidence="1">Cell membrane</location>
        <topology evidence="1">Multi-pass membrane protein</topology>
    </subcellularLocation>
</comment>
<feature type="transmembrane region" description="Helical" evidence="7">
    <location>
        <begin position="242"/>
        <end position="261"/>
    </location>
</feature>
<protein>
    <submittedName>
        <fullName evidence="8">Uncharacterized protein</fullName>
    </submittedName>
</protein>
<feature type="transmembrane region" description="Helical" evidence="7">
    <location>
        <begin position="350"/>
        <end position="369"/>
    </location>
</feature>
<feature type="transmembrane region" description="Helical" evidence="7">
    <location>
        <begin position="320"/>
        <end position="338"/>
    </location>
</feature>
<dbReference type="Pfam" id="PF03601">
    <property type="entry name" value="Cons_hypoth698"/>
    <property type="match status" value="1"/>
</dbReference>